<evidence type="ECO:0000313" key="7">
    <source>
        <dbReference type="Proteomes" id="UP000251937"/>
    </source>
</evidence>
<name>A0AAX2IFX7_9FLAO</name>
<dbReference type="Pfam" id="PF00041">
    <property type="entry name" value="fn3"/>
    <property type="match status" value="1"/>
</dbReference>
<evidence type="ECO:0000313" key="4">
    <source>
        <dbReference type="EMBL" id="SKB83066.1"/>
    </source>
</evidence>
<evidence type="ECO:0000256" key="1">
    <source>
        <dbReference type="ARBA" id="ARBA00022729"/>
    </source>
</evidence>
<dbReference type="Pfam" id="PF18962">
    <property type="entry name" value="Por_Secre_tail"/>
    <property type="match status" value="1"/>
</dbReference>
<protein>
    <submittedName>
        <fullName evidence="4 5">Por secretion system C-terminal sorting domain</fullName>
    </submittedName>
</protein>
<organism evidence="5 7">
    <name type="scientific">Chryseobacterium balustinum</name>
    <dbReference type="NCBI Taxonomy" id="246"/>
    <lineage>
        <taxon>Bacteria</taxon>
        <taxon>Pseudomonadati</taxon>
        <taxon>Bacteroidota</taxon>
        <taxon>Flavobacteriia</taxon>
        <taxon>Flavobacteriales</taxon>
        <taxon>Weeksellaceae</taxon>
        <taxon>Chryseobacterium group</taxon>
        <taxon>Chryseobacterium</taxon>
    </lineage>
</organism>
<evidence type="ECO:0000259" key="3">
    <source>
        <dbReference type="PROSITE" id="PS50853"/>
    </source>
</evidence>
<dbReference type="Proteomes" id="UP000251937">
    <property type="component" value="Unassembled WGS sequence"/>
</dbReference>
<keyword evidence="1 2" id="KW-0732">Signal</keyword>
<dbReference type="InterPro" id="IPR026444">
    <property type="entry name" value="Secre_tail"/>
</dbReference>
<dbReference type="Gene3D" id="3.40.390.10">
    <property type="entry name" value="Collagenase (Catalytic Domain)"/>
    <property type="match status" value="1"/>
</dbReference>
<dbReference type="InterPro" id="IPR013783">
    <property type="entry name" value="Ig-like_fold"/>
</dbReference>
<feature type="chain" id="PRO_5043824955" evidence="2">
    <location>
        <begin position="21"/>
        <end position="1012"/>
    </location>
</feature>
<keyword evidence="6" id="KW-1185">Reference proteome</keyword>
<feature type="domain" description="Fibronectin type-III" evidence="3">
    <location>
        <begin position="680"/>
        <end position="767"/>
    </location>
</feature>
<dbReference type="SUPFAM" id="SSF49265">
    <property type="entry name" value="Fibronectin type III"/>
    <property type="match status" value="1"/>
</dbReference>
<dbReference type="Proteomes" id="UP000190669">
    <property type="component" value="Unassembled WGS sequence"/>
</dbReference>
<sequence length="1012" mass="107793">MKKLITTLMVTLVGGGVVFAQWTPTSSKNVEPKKKGSEFVVKSTSIRDGDYYKLDLDLLQSQLKDAQETGANAKPVEILLPTSNGKIERFAVYSFPVVVKELADQYQLGSYVGVGVDDPSKSLRFSLAPNDFQSMIMKSGTYEFIDAQNADKTVYAVHLKTIKGKEGFVCSSEESAQAKQQMEQLYQQGKSFYNQPTNFSKLSDKKYRTMRLVMSVTGEYSQFFGGTVAGALTQINATLTRVNFVFEKDFALHLNLQNYPQLIYLDPTTDPYATVTNAYQPPSSWNQSLQTAITNAAGNANYDIGHLFGASGGGGNAGCIGCICVNPTTAVPLGKGAAITSPLTGSINPSPSAPPSGDTFDIDFVAHEMGHQLSATHSFSHEIQGGGAQMEPGSGSTIMGYAGITGGPLTDIQQNSDAYFHAVNIKQVQANLISKTCDVETTVTNNAPVIAALPTFNIPKGTAFVLSASATDPENDPLTYTWEEMDPASVAIDKNNLGNTSTGASFRSLTPTTNPTRYFPKLTSVLNGVLDNTNNQWESVSKVARTTKFSVTVRDNNPDPLQQQTQFAEQTIIVGDNGPFKVTTTIAEASGSPTSISWAVANTTAAPYNVANVKIDYTTDNGTTWTVLSASTPNDGSESFTFPTSLNGSNVKVRVSSIGNVFYAIGSVALTTLSPCSTTAPSGLTVITSLSGASIYWTPYSGTSTTYIVRYKKTTDITWTEVSTSGSAINVSGLTAGTYEAQVAAVCAGTAGTFSASVNFTVTTFSTVTYCDSSTGSALYEHISSVSLANINNPSGPSTYTNYTTNPSLQINLAKGAAPYTLTVGVGTADQYDAASVWIDWNRNGLFEDSEKVLDAPVSPTIPTQYTSSVTVPSTAVENQPLRMRVVYIFAGSGNNGFPIPSDFACGTNFNYGETEDYNVVVTPDPLLSTNENSGVKNNGIQIYPNPATDFLNVTKVSDKATYKIYSAAGQLVGNGNISNGKINVSSLIKGAYVISIEDKGKESFNSKFIKK</sequence>
<dbReference type="InterPro" id="IPR003961">
    <property type="entry name" value="FN3_dom"/>
</dbReference>
<reference evidence="4 6" key="1">
    <citation type="submission" date="2017-02" db="EMBL/GenBank/DDBJ databases">
        <authorList>
            <person name="Varghese N."/>
            <person name="Submissions S."/>
        </authorList>
    </citation>
    <scope>NUCLEOTIDE SEQUENCE [LARGE SCALE GENOMIC DNA]</scope>
    <source>
        <strain evidence="4 6">DSM 16775</strain>
    </source>
</reference>
<dbReference type="Pfam" id="PF20009">
    <property type="entry name" value="GEVED"/>
    <property type="match status" value="1"/>
</dbReference>
<reference evidence="5 7" key="2">
    <citation type="submission" date="2018-06" db="EMBL/GenBank/DDBJ databases">
        <authorList>
            <consortium name="Pathogen Informatics"/>
            <person name="Doyle S."/>
        </authorList>
    </citation>
    <scope>NUCLEOTIDE SEQUENCE [LARGE SCALE GENOMIC DNA]</scope>
    <source>
        <strain evidence="5 7">NCTC11212</strain>
    </source>
</reference>
<dbReference type="Pfam" id="PF13583">
    <property type="entry name" value="Reprolysin_4"/>
    <property type="match status" value="1"/>
</dbReference>
<proteinExistence type="predicted"/>
<dbReference type="GO" id="GO:0008237">
    <property type="term" value="F:metallopeptidase activity"/>
    <property type="evidence" value="ECO:0007669"/>
    <property type="project" value="InterPro"/>
</dbReference>
<evidence type="ECO:0000313" key="5">
    <source>
        <dbReference type="EMBL" id="SQA86831.1"/>
    </source>
</evidence>
<dbReference type="EMBL" id="UAVR01000002">
    <property type="protein sequence ID" value="SQA86831.1"/>
    <property type="molecule type" value="Genomic_DNA"/>
</dbReference>
<dbReference type="Gene3D" id="2.60.40.10">
    <property type="entry name" value="Immunoglobulins"/>
    <property type="match status" value="1"/>
</dbReference>
<gene>
    <name evidence="5" type="ORF">NCTC11212_00245</name>
    <name evidence="4" type="ORF">SAMN05421800_1103</name>
</gene>
<dbReference type="InterPro" id="IPR045474">
    <property type="entry name" value="GEVED"/>
</dbReference>
<evidence type="ECO:0000256" key="2">
    <source>
        <dbReference type="SAM" id="SignalP"/>
    </source>
</evidence>
<dbReference type="InterPro" id="IPR036116">
    <property type="entry name" value="FN3_sf"/>
</dbReference>
<dbReference type="EMBL" id="FUZE01000010">
    <property type="protein sequence ID" value="SKB83066.1"/>
    <property type="molecule type" value="Genomic_DNA"/>
</dbReference>
<accession>A0AAX2IFX7</accession>
<evidence type="ECO:0000313" key="6">
    <source>
        <dbReference type="Proteomes" id="UP000190669"/>
    </source>
</evidence>
<dbReference type="InterPro" id="IPR024079">
    <property type="entry name" value="MetalloPept_cat_dom_sf"/>
</dbReference>
<dbReference type="RefSeq" id="WP_079465586.1">
    <property type="nucleotide sequence ID" value="NZ_FUZE01000010.1"/>
</dbReference>
<dbReference type="NCBIfam" id="TIGR04183">
    <property type="entry name" value="Por_Secre_tail"/>
    <property type="match status" value="1"/>
</dbReference>
<dbReference type="SUPFAM" id="SSF55486">
    <property type="entry name" value="Metalloproteases ('zincins'), catalytic domain"/>
    <property type="match status" value="1"/>
</dbReference>
<dbReference type="AlphaFoldDB" id="A0AAX2IFX7"/>
<dbReference type="CDD" id="cd00063">
    <property type="entry name" value="FN3"/>
    <property type="match status" value="1"/>
</dbReference>
<dbReference type="SMART" id="SM00060">
    <property type="entry name" value="FN3"/>
    <property type="match status" value="1"/>
</dbReference>
<dbReference type="PROSITE" id="PS50853">
    <property type="entry name" value="FN3"/>
    <property type="match status" value="1"/>
</dbReference>
<feature type="signal peptide" evidence="2">
    <location>
        <begin position="1"/>
        <end position="20"/>
    </location>
</feature>
<comment type="caution">
    <text evidence="5">The sequence shown here is derived from an EMBL/GenBank/DDBJ whole genome shotgun (WGS) entry which is preliminary data.</text>
</comment>